<proteinExistence type="predicted"/>
<reference evidence="2 3" key="1">
    <citation type="submission" date="2019-03" db="EMBL/GenBank/DDBJ databases">
        <title>First draft genome of Liparis tanakae, snailfish: a comprehensive survey of snailfish specific genes.</title>
        <authorList>
            <person name="Kim W."/>
            <person name="Song I."/>
            <person name="Jeong J.-H."/>
            <person name="Kim D."/>
            <person name="Kim S."/>
            <person name="Ryu S."/>
            <person name="Song J.Y."/>
            <person name="Lee S.K."/>
        </authorList>
    </citation>
    <scope>NUCLEOTIDE SEQUENCE [LARGE SCALE GENOMIC DNA]</scope>
    <source>
        <tissue evidence="2">Muscle</tissue>
    </source>
</reference>
<accession>A0A4Z2IQK5</accession>
<name>A0A4Z2IQK5_9TELE</name>
<dbReference type="AlphaFoldDB" id="A0A4Z2IQK5"/>
<dbReference type="EMBL" id="SRLO01000056">
    <property type="protein sequence ID" value="TNN80195.1"/>
    <property type="molecule type" value="Genomic_DNA"/>
</dbReference>
<sequence length="291" mass="32783">MGGWEREERNITPVCPPQVKTGLRDSVTAPSRQTRKMKSAKLDVAQASPVLPRSHRLASESSSPWLRLRTCSKGGRRAGNTCWGRETPQRQPLLSRQTLAEWQKPMLSSAENRKGPVTGGARRKPLANLRQPRRKGSARSDGPPNSLVIKGKHTGEGRKRTKKGIARREEEEKKRREDRSVAISFQTVLLKCAEMTRALTYGIPIEDFFRTVASRNKTSSTLSQPESHRQACAWQLCLKLLSSFSSSKLPGMLGIYHLPSHQSKNKVEYQLLEIQQLFLQLNARSHARMLV</sequence>
<evidence type="ECO:0000313" key="2">
    <source>
        <dbReference type="EMBL" id="TNN80195.1"/>
    </source>
</evidence>
<gene>
    <name evidence="2" type="ORF">EYF80_009520</name>
</gene>
<feature type="region of interest" description="Disordered" evidence="1">
    <location>
        <begin position="1"/>
        <end position="177"/>
    </location>
</feature>
<feature type="compositionally biased region" description="Basic and acidic residues" evidence="1">
    <location>
        <begin position="1"/>
        <end position="10"/>
    </location>
</feature>
<feature type="compositionally biased region" description="Basic residues" evidence="1">
    <location>
        <begin position="121"/>
        <end position="137"/>
    </location>
</feature>
<feature type="compositionally biased region" description="Polar residues" evidence="1">
    <location>
        <begin position="89"/>
        <end position="100"/>
    </location>
</feature>
<evidence type="ECO:0000256" key="1">
    <source>
        <dbReference type="SAM" id="MobiDB-lite"/>
    </source>
</evidence>
<feature type="compositionally biased region" description="Basic and acidic residues" evidence="1">
    <location>
        <begin position="166"/>
        <end position="177"/>
    </location>
</feature>
<dbReference type="Proteomes" id="UP000314294">
    <property type="component" value="Unassembled WGS sequence"/>
</dbReference>
<protein>
    <submittedName>
        <fullName evidence="2">Uncharacterized protein</fullName>
    </submittedName>
</protein>
<organism evidence="2 3">
    <name type="scientific">Liparis tanakae</name>
    <name type="common">Tanaka's snailfish</name>
    <dbReference type="NCBI Taxonomy" id="230148"/>
    <lineage>
        <taxon>Eukaryota</taxon>
        <taxon>Metazoa</taxon>
        <taxon>Chordata</taxon>
        <taxon>Craniata</taxon>
        <taxon>Vertebrata</taxon>
        <taxon>Euteleostomi</taxon>
        <taxon>Actinopterygii</taxon>
        <taxon>Neopterygii</taxon>
        <taxon>Teleostei</taxon>
        <taxon>Neoteleostei</taxon>
        <taxon>Acanthomorphata</taxon>
        <taxon>Eupercaria</taxon>
        <taxon>Perciformes</taxon>
        <taxon>Cottioidei</taxon>
        <taxon>Cottales</taxon>
        <taxon>Liparidae</taxon>
        <taxon>Liparis</taxon>
    </lineage>
</organism>
<comment type="caution">
    <text evidence="2">The sequence shown here is derived from an EMBL/GenBank/DDBJ whole genome shotgun (WGS) entry which is preliminary data.</text>
</comment>
<evidence type="ECO:0000313" key="3">
    <source>
        <dbReference type="Proteomes" id="UP000314294"/>
    </source>
</evidence>
<keyword evidence="3" id="KW-1185">Reference proteome</keyword>